<dbReference type="CDD" id="cd05271">
    <property type="entry name" value="NDUFA9_like_SDR_a"/>
    <property type="match status" value="1"/>
</dbReference>
<evidence type="ECO:0000259" key="1">
    <source>
        <dbReference type="Pfam" id="PF01370"/>
    </source>
</evidence>
<dbReference type="RefSeq" id="WP_234267974.1">
    <property type="nucleotide sequence ID" value="NZ_JABFTX010000001.1"/>
</dbReference>
<dbReference type="SUPFAM" id="SSF51735">
    <property type="entry name" value="NAD(P)-binding Rossmann-fold domains"/>
    <property type="match status" value="1"/>
</dbReference>
<feature type="domain" description="NAD-dependent epimerase/dehydratase" evidence="1">
    <location>
        <begin position="6"/>
        <end position="200"/>
    </location>
</feature>
<organism evidence="2 3">
    <name type="scientific">Billgrantia ethanolica</name>
    <dbReference type="NCBI Taxonomy" id="2733486"/>
    <lineage>
        <taxon>Bacteria</taxon>
        <taxon>Pseudomonadati</taxon>
        <taxon>Pseudomonadota</taxon>
        <taxon>Gammaproteobacteria</taxon>
        <taxon>Oceanospirillales</taxon>
        <taxon>Halomonadaceae</taxon>
        <taxon>Billgrantia</taxon>
    </lineage>
</organism>
<dbReference type="PANTHER" id="PTHR12126:SF11">
    <property type="entry name" value="NADH DEHYDROGENASE [UBIQUINONE] 1 ALPHA SUBCOMPLEX SUBUNIT 9, MITOCHONDRIAL"/>
    <property type="match status" value="1"/>
</dbReference>
<dbReference type="EMBL" id="JABFTX010000001">
    <property type="protein sequence ID" value="MCE8001250.1"/>
    <property type="molecule type" value="Genomic_DNA"/>
</dbReference>
<gene>
    <name evidence="2" type="ORF">HOP53_00175</name>
</gene>
<dbReference type="InterPro" id="IPR051207">
    <property type="entry name" value="ComplexI_NDUFA9_subunit"/>
</dbReference>
<comment type="caution">
    <text evidence="2">The sequence shown here is derived from an EMBL/GenBank/DDBJ whole genome shotgun (WGS) entry which is preliminary data.</text>
</comment>
<name>A0ABS8ZWZ6_9GAMM</name>
<dbReference type="InterPro" id="IPR001509">
    <property type="entry name" value="Epimerase_deHydtase"/>
</dbReference>
<dbReference type="InterPro" id="IPR036291">
    <property type="entry name" value="NAD(P)-bd_dom_sf"/>
</dbReference>
<reference evidence="2 3" key="1">
    <citation type="journal article" date="2021" name="Front. Microbiol.">
        <title>Aerobic Denitrification and Heterotrophic Sulfur Oxidation in the Genus Halomonas Revealed by Six Novel Species Characterizations and Genome-Based Analysis.</title>
        <authorList>
            <person name="Wang L."/>
            <person name="Shao Z."/>
        </authorList>
    </citation>
    <scope>NUCLEOTIDE SEQUENCE [LARGE SCALE GENOMIC DNA]</scope>
    <source>
        <strain evidence="2 3">MCCC 1A11081</strain>
    </source>
</reference>
<dbReference type="Pfam" id="PF01370">
    <property type="entry name" value="Epimerase"/>
    <property type="match status" value="1"/>
</dbReference>
<accession>A0ABS8ZWZ6</accession>
<dbReference type="Gene3D" id="3.40.50.720">
    <property type="entry name" value="NAD(P)-binding Rossmann-like Domain"/>
    <property type="match status" value="1"/>
</dbReference>
<evidence type="ECO:0000313" key="3">
    <source>
        <dbReference type="Proteomes" id="UP001320168"/>
    </source>
</evidence>
<proteinExistence type="predicted"/>
<sequence length="308" mass="32827">MTKAPITVFGGTGFLGTRIVRELVEAGHSVRIAARHPTLPDWAESGDPLEPLETDVRSEADVGRALEGASGAVNAVSLYVESAGLSFDDIHVEGAGRMARLARVSGVETFIQLSGIGASPTSRSRYVSARGRGEAKVVEEYPKAVIVRPSVMFGAGDAFITRLAGLTRLPVIPLFGHGQTRLQPVHVVDVARAIAKLLGANPPERRLFELGGPDVLPYRDAVNLLQAQLERERPLLTIPFPLWHLAALLAAPLPGSPLTRDQVFMMSEDNTVGEGVGTFADLDILPRSLRDSLPACLSNQASDSSSSE</sequence>
<evidence type="ECO:0000313" key="2">
    <source>
        <dbReference type="EMBL" id="MCE8001250.1"/>
    </source>
</evidence>
<dbReference type="PANTHER" id="PTHR12126">
    <property type="entry name" value="NADH-UBIQUINONE OXIDOREDUCTASE 39 KDA SUBUNIT-RELATED"/>
    <property type="match status" value="1"/>
</dbReference>
<protein>
    <submittedName>
        <fullName evidence="2">Complex I NDUFA9 subunit family protein</fullName>
    </submittedName>
</protein>
<keyword evidence="3" id="KW-1185">Reference proteome</keyword>
<dbReference type="Proteomes" id="UP001320168">
    <property type="component" value="Unassembled WGS sequence"/>
</dbReference>